<evidence type="ECO:0000256" key="3">
    <source>
        <dbReference type="ARBA" id="ARBA00022840"/>
    </source>
</evidence>
<name>A0AA97AFC2_9CYAN</name>
<organism evidence="5">
    <name type="scientific">Leptolyngbya sp. NK1-12</name>
    <dbReference type="NCBI Taxonomy" id="2547451"/>
    <lineage>
        <taxon>Bacteria</taxon>
        <taxon>Bacillati</taxon>
        <taxon>Cyanobacteriota</taxon>
        <taxon>Cyanophyceae</taxon>
        <taxon>Leptolyngbyales</taxon>
        <taxon>Leptolyngbyaceae</taxon>
        <taxon>Leptolyngbya group</taxon>
        <taxon>Leptolyngbya</taxon>
    </lineage>
</organism>
<dbReference type="RefSeq" id="WP_316434574.1">
    <property type="nucleotide sequence ID" value="NZ_CP053586.1"/>
</dbReference>
<keyword evidence="3 5" id="KW-0067">ATP-binding</keyword>
<dbReference type="InterPro" id="IPR003439">
    <property type="entry name" value="ABC_transporter-like_ATP-bd"/>
</dbReference>
<dbReference type="PANTHER" id="PTHR43423">
    <property type="entry name" value="ABC TRANSPORTER I FAMILY MEMBER 17"/>
    <property type="match status" value="1"/>
</dbReference>
<dbReference type="EMBL" id="CP053586">
    <property type="protein sequence ID" value="WNZ23010.1"/>
    <property type="molecule type" value="Genomic_DNA"/>
</dbReference>
<dbReference type="Pfam" id="PF00005">
    <property type="entry name" value="ABC_tran"/>
    <property type="match status" value="1"/>
</dbReference>
<dbReference type="InterPro" id="IPR027417">
    <property type="entry name" value="P-loop_NTPase"/>
</dbReference>
<dbReference type="GO" id="GO:0016887">
    <property type="term" value="F:ATP hydrolysis activity"/>
    <property type="evidence" value="ECO:0007669"/>
    <property type="project" value="InterPro"/>
</dbReference>
<dbReference type="GO" id="GO:0016020">
    <property type="term" value="C:membrane"/>
    <property type="evidence" value="ECO:0007669"/>
    <property type="project" value="InterPro"/>
</dbReference>
<dbReference type="AlphaFoldDB" id="A0AA97AFC2"/>
<dbReference type="CDD" id="cd03225">
    <property type="entry name" value="ABC_cobalt_CbiO_domain1"/>
    <property type="match status" value="1"/>
</dbReference>
<dbReference type="GO" id="GO:0005524">
    <property type="term" value="F:ATP binding"/>
    <property type="evidence" value="ECO:0007669"/>
    <property type="project" value="UniProtKB-KW"/>
</dbReference>
<feature type="domain" description="ABC transporter" evidence="4">
    <location>
        <begin position="21"/>
        <end position="255"/>
    </location>
</feature>
<dbReference type="PROSITE" id="PS50893">
    <property type="entry name" value="ABC_TRANSPORTER_2"/>
    <property type="match status" value="1"/>
</dbReference>
<dbReference type="GO" id="GO:0022857">
    <property type="term" value="F:transmembrane transporter activity"/>
    <property type="evidence" value="ECO:0007669"/>
    <property type="project" value="UniProtKB-ARBA"/>
</dbReference>
<dbReference type="InterPro" id="IPR017871">
    <property type="entry name" value="ABC_transporter-like_CS"/>
</dbReference>
<sequence>MQTLQLNGSRLIKSSSHKSQLRLEQVSLKAPIGSHYLLNDISFEVFQGDFLGIVGASGAGKTTLLRLLNRLTEVSQGKILFEDREIRQVPVVPLRQQITLVPQESKLLGMTVRQALAYPLVLRKLDRKTIDQRLQAGLEQFHIPSEWLDRTEVQLSVGQRQLVAIARSLILQPKVLLLDEPTSALDAGRAEYVLSVLQELTKTTALTILMVNHQLEWVERFCNRLLGLHQGRVTQDLPTTQVNWSEVKQILVDAEAEAAEEWA</sequence>
<dbReference type="PROSITE" id="PS00211">
    <property type="entry name" value="ABC_TRANSPORTER_1"/>
    <property type="match status" value="1"/>
</dbReference>
<dbReference type="PANTHER" id="PTHR43423:SF1">
    <property type="entry name" value="ABC TRANSPORTER I FAMILY MEMBER 17"/>
    <property type="match status" value="1"/>
</dbReference>
<dbReference type="InterPro" id="IPR015856">
    <property type="entry name" value="ABC_transpr_CbiO/EcfA_su"/>
</dbReference>
<keyword evidence="2" id="KW-0547">Nucleotide-binding</keyword>
<reference evidence="5" key="1">
    <citation type="submission" date="2020-05" db="EMBL/GenBank/DDBJ databases">
        <authorList>
            <person name="Zhu T."/>
            <person name="Keshari N."/>
            <person name="Lu X."/>
        </authorList>
    </citation>
    <scope>NUCLEOTIDE SEQUENCE</scope>
    <source>
        <strain evidence="5">NK1-12</strain>
    </source>
</reference>
<proteinExistence type="predicted"/>
<evidence type="ECO:0000256" key="1">
    <source>
        <dbReference type="ARBA" id="ARBA00022448"/>
    </source>
</evidence>
<keyword evidence="1" id="KW-0813">Transport</keyword>
<dbReference type="SUPFAM" id="SSF52540">
    <property type="entry name" value="P-loop containing nucleoside triphosphate hydrolases"/>
    <property type="match status" value="1"/>
</dbReference>
<protein>
    <submittedName>
        <fullName evidence="5">ATP-binding cassette domain-containing protein</fullName>
    </submittedName>
</protein>
<dbReference type="SMART" id="SM00382">
    <property type="entry name" value="AAA"/>
    <property type="match status" value="1"/>
</dbReference>
<evidence type="ECO:0000313" key="5">
    <source>
        <dbReference type="EMBL" id="WNZ23010.1"/>
    </source>
</evidence>
<evidence type="ECO:0000256" key="2">
    <source>
        <dbReference type="ARBA" id="ARBA00022741"/>
    </source>
</evidence>
<accession>A0AA97AFC2</accession>
<dbReference type="Gene3D" id="3.40.50.300">
    <property type="entry name" value="P-loop containing nucleotide triphosphate hydrolases"/>
    <property type="match status" value="1"/>
</dbReference>
<evidence type="ECO:0000259" key="4">
    <source>
        <dbReference type="PROSITE" id="PS50893"/>
    </source>
</evidence>
<gene>
    <name evidence="5" type="ORF">HJG54_09155</name>
</gene>
<dbReference type="InterPro" id="IPR003593">
    <property type="entry name" value="AAA+_ATPase"/>
</dbReference>